<evidence type="ECO:0000313" key="1">
    <source>
        <dbReference type="EMBL" id="MFD1562616.1"/>
    </source>
</evidence>
<comment type="caution">
    <text evidence="1">The sequence shown here is derived from an EMBL/GenBank/DDBJ whole genome shotgun (WGS) entry which is preliminary data.</text>
</comment>
<gene>
    <name evidence="1" type="ORF">ACFR99_03480</name>
</gene>
<dbReference type="PANTHER" id="PTHR13812:SF19">
    <property type="entry name" value="KETIMINE REDUCTASE MU-CRYSTALLIN"/>
    <property type="match status" value="1"/>
</dbReference>
<dbReference type="AlphaFoldDB" id="A0ABD6BDH7"/>
<dbReference type="InterPro" id="IPR023401">
    <property type="entry name" value="ODC_N"/>
</dbReference>
<sequence>MSTKLFSEGDVQRRLDFDHALELAEQTYRELAQGRVVNPPKLGMHMGDDGEWPDLNAFAIDMPAYVDWLDVAGVKWAVANWDLETGTPISSLILLFDLEEGRFKSILEGMYITGVRTAIQSVVGLQHLRPSRPAEIGVLGAGYQARFQLQVIDELLDVDTFYLYDIDDTASRSLATSLDPRTDAEIVVCDTPAATAQSDAILTVTNSKTPVLSDDALDGSELIIALGTYQELSDRTILDADHVIVDHVEQCFQRGALSDLVDRNELTRSDVDATIGDVIDGGYDGRIQGDDRVVFTPIGLGSIDVAIAEHVYRNGTEDVIGEEFNFV</sequence>
<dbReference type="SUPFAM" id="SSF51735">
    <property type="entry name" value="NAD(P)-binding Rossmann-fold domains"/>
    <property type="match status" value="1"/>
</dbReference>
<proteinExistence type="predicted"/>
<accession>A0ABD6BDH7</accession>
<dbReference type="RefSeq" id="WP_390284414.1">
    <property type="nucleotide sequence ID" value="NZ_JBHUDI010000002.1"/>
</dbReference>
<keyword evidence="2" id="KW-1185">Reference proteome</keyword>
<dbReference type="InterPro" id="IPR003462">
    <property type="entry name" value="ODC_Mu_crystall"/>
</dbReference>
<dbReference type="EMBL" id="JBHUDI010000002">
    <property type="protein sequence ID" value="MFD1562616.1"/>
    <property type="molecule type" value="Genomic_DNA"/>
</dbReference>
<dbReference type="Pfam" id="PF02423">
    <property type="entry name" value="OCD_Mu_crystall"/>
    <property type="match status" value="1"/>
</dbReference>
<dbReference type="Gene3D" id="3.40.50.720">
    <property type="entry name" value="NAD(P)-binding Rossmann-like Domain"/>
    <property type="match status" value="1"/>
</dbReference>
<dbReference type="PANTHER" id="PTHR13812">
    <property type="entry name" value="KETIMINE REDUCTASE MU-CRYSTALLIN"/>
    <property type="match status" value="1"/>
</dbReference>
<name>A0ABD6BDH7_9EURY</name>
<reference evidence="1 2" key="1">
    <citation type="journal article" date="2019" name="Int. J. Syst. Evol. Microbiol.">
        <title>The Global Catalogue of Microorganisms (GCM) 10K type strain sequencing project: providing services to taxonomists for standard genome sequencing and annotation.</title>
        <authorList>
            <consortium name="The Broad Institute Genomics Platform"/>
            <consortium name="The Broad Institute Genome Sequencing Center for Infectious Disease"/>
            <person name="Wu L."/>
            <person name="Ma J."/>
        </authorList>
    </citation>
    <scope>NUCLEOTIDE SEQUENCE [LARGE SCALE GENOMIC DNA]</scope>
    <source>
        <strain evidence="1 2">CGMCC 1.12230</strain>
    </source>
</reference>
<organism evidence="1 2">
    <name type="scientific">Haloarchaeobius amylolyticus</name>
    <dbReference type="NCBI Taxonomy" id="1198296"/>
    <lineage>
        <taxon>Archaea</taxon>
        <taxon>Methanobacteriati</taxon>
        <taxon>Methanobacteriota</taxon>
        <taxon>Stenosarchaea group</taxon>
        <taxon>Halobacteria</taxon>
        <taxon>Halobacteriales</taxon>
        <taxon>Halorubellaceae</taxon>
        <taxon>Haloarchaeobius</taxon>
    </lineage>
</organism>
<dbReference type="InterPro" id="IPR036291">
    <property type="entry name" value="NAD(P)-bd_dom_sf"/>
</dbReference>
<dbReference type="Proteomes" id="UP001597076">
    <property type="component" value="Unassembled WGS sequence"/>
</dbReference>
<evidence type="ECO:0000313" key="2">
    <source>
        <dbReference type="Proteomes" id="UP001597076"/>
    </source>
</evidence>
<dbReference type="Gene3D" id="3.30.1780.10">
    <property type="entry name" value="ornithine cyclodeaminase, domain 1"/>
    <property type="match status" value="1"/>
</dbReference>
<dbReference type="PIRSF" id="PIRSF001439">
    <property type="entry name" value="CryM"/>
    <property type="match status" value="1"/>
</dbReference>
<protein>
    <submittedName>
        <fullName evidence="1">Ornithine cyclodeaminase family protein</fullName>
    </submittedName>
</protein>